<evidence type="ECO:0000313" key="3">
    <source>
        <dbReference type="Proteomes" id="UP000193920"/>
    </source>
</evidence>
<proteinExistence type="predicted"/>
<keyword evidence="3" id="KW-1185">Reference proteome</keyword>
<dbReference type="AlphaFoldDB" id="A0A1Y2DWK4"/>
<gene>
    <name evidence="2" type="ORF">LY90DRAFT_668283</name>
</gene>
<feature type="compositionally biased region" description="Basic and acidic residues" evidence="1">
    <location>
        <begin position="1"/>
        <end position="11"/>
    </location>
</feature>
<name>A0A1Y2DWK4_9FUNG</name>
<feature type="compositionally biased region" description="Low complexity" evidence="1">
    <location>
        <begin position="144"/>
        <end position="190"/>
    </location>
</feature>
<sequence>MDLYERSEEKNNSTNASSHDNINFNNHILEETEIKRNEEDEELKSQEVMKLSKEELLEQKKAIYGDNDNSKSSSTINYNDMSNTDNNKGIGNTDNYDNNIDIRNSNCNIKSDISDVNSVNNSKLNVLHNNHNNDDDKDSQIECISNSNYNNNNNNNTDNNISSNINNKDNNDIDNNQIDNNQIDYNNNISNEKENVNNEEDDELIFTLLKKKEMRQKDYINESLSYPEDKIDNNIYSKYKLKRFKFTSPNDIYKNLNLDGDDKNMCTRLVKLTNFKLNSLEQYQKKMDKMDTYMIVKRYLDIMNKQTKKEEELQNKIKWKIKKPEYPKQSFLSEKIEITNNSINEKKTDNYYDFIDVNDITKIDDINRLTELTIASDDYYRKFNDIYKRKEKSNYRNTPNLRLYNKHYGHLVDFKKMDIEDHNINSEKDKNKSEYVTKALLDENEIERLELKKKLHKEKLYNDKLISYPVMSISDKAIVQYKKRKEFNDIDIQRLLNYKISKTKKYKPEIHSITHYNNINDIIENRGKKEDILLSSYSNLIKENNKILDEKDTNLYDSNGKYKNILNTIDPYKKYCKLDPIIEFEINKALKDKTFKNNEFFWFKSEKKPIKKIDIMNDEKRESFIPELMKKSKIIKPS</sequence>
<accession>A0A1Y2DWK4</accession>
<dbReference type="EMBL" id="MCOG01000056">
    <property type="protein sequence ID" value="ORY63627.1"/>
    <property type="molecule type" value="Genomic_DNA"/>
</dbReference>
<feature type="region of interest" description="Disordered" evidence="1">
    <location>
        <begin position="1"/>
        <end position="25"/>
    </location>
</feature>
<feature type="region of interest" description="Disordered" evidence="1">
    <location>
        <begin position="62"/>
        <end position="93"/>
    </location>
</feature>
<feature type="compositionally biased region" description="Polar residues" evidence="1">
    <location>
        <begin position="12"/>
        <end position="25"/>
    </location>
</feature>
<dbReference type="Proteomes" id="UP000193920">
    <property type="component" value="Unassembled WGS sequence"/>
</dbReference>
<protein>
    <submittedName>
        <fullName evidence="2">Uncharacterized protein</fullName>
    </submittedName>
</protein>
<evidence type="ECO:0000313" key="2">
    <source>
        <dbReference type="EMBL" id="ORY63627.1"/>
    </source>
</evidence>
<feature type="compositionally biased region" description="Polar residues" evidence="1">
    <location>
        <begin position="70"/>
        <end position="93"/>
    </location>
</feature>
<feature type="compositionally biased region" description="Basic and acidic residues" evidence="1">
    <location>
        <begin position="131"/>
        <end position="140"/>
    </location>
</feature>
<evidence type="ECO:0000256" key="1">
    <source>
        <dbReference type="SAM" id="MobiDB-lite"/>
    </source>
</evidence>
<comment type="caution">
    <text evidence="2">The sequence shown here is derived from an EMBL/GenBank/DDBJ whole genome shotgun (WGS) entry which is preliminary data.</text>
</comment>
<organism evidence="2 3">
    <name type="scientific">Neocallimastix californiae</name>
    <dbReference type="NCBI Taxonomy" id="1754190"/>
    <lineage>
        <taxon>Eukaryota</taxon>
        <taxon>Fungi</taxon>
        <taxon>Fungi incertae sedis</taxon>
        <taxon>Chytridiomycota</taxon>
        <taxon>Chytridiomycota incertae sedis</taxon>
        <taxon>Neocallimastigomycetes</taxon>
        <taxon>Neocallimastigales</taxon>
        <taxon>Neocallimastigaceae</taxon>
        <taxon>Neocallimastix</taxon>
    </lineage>
</organism>
<dbReference type="OrthoDB" id="2139872at2759"/>
<reference evidence="2 3" key="1">
    <citation type="submission" date="2016-08" db="EMBL/GenBank/DDBJ databases">
        <title>A Parts List for Fungal Cellulosomes Revealed by Comparative Genomics.</title>
        <authorList>
            <consortium name="DOE Joint Genome Institute"/>
            <person name="Haitjema C.H."/>
            <person name="Gilmore S.P."/>
            <person name="Henske J.K."/>
            <person name="Solomon K.V."/>
            <person name="De Groot R."/>
            <person name="Kuo A."/>
            <person name="Mondo S.J."/>
            <person name="Salamov A.A."/>
            <person name="Labutti K."/>
            <person name="Zhao Z."/>
            <person name="Chiniquy J."/>
            <person name="Barry K."/>
            <person name="Brewer H.M."/>
            <person name="Purvine S.O."/>
            <person name="Wright A.T."/>
            <person name="Boxma B."/>
            <person name="Van Alen T."/>
            <person name="Hackstein J.H."/>
            <person name="Baker S.E."/>
            <person name="Grigoriev I.V."/>
            <person name="O'Malley M.A."/>
        </authorList>
    </citation>
    <scope>NUCLEOTIDE SEQUENCE [LARGE SCALE GENOMIC DNA]</scope>
    <source>
        <strain evidence="2 3">G1</strain>
    </source>
</reference>
<feature type="region of interest" description="Disordered" evidence="1">
    <location>
        <begin position="124"/>
        <end position="193"/>
    </location>
</feature>